<dbReference type="PROSITE" id="PS51352">
    <property type="entry name" value="THIOREDOXIN_2"/>
    <property type="match status" value="1"/>
</dbReference>
<evidence type="ECO:0000259" key="5">
    <source>
        <dbReference type="PROSITE" id="PS51352"/>
    </source>
</evidence>
<evidence type="ECO:0000256" key="4">
    <source>
        <dbReference type="ARBA" id="ARBA00023284"/>
    </source>
</evidence>
<evidence type="ECO:0000256" key="2">
    <source>
        <dbReference type="ARBA" id="ARBA00022748"/>
    </source>
</evidence>
<dbReference type="InterPro" id="IPR000866">
    <property type="entry name" value="AhpC/TSA"/>
</dbReference>
<dbReference type="RefSeq" id="WP_078348171.1">
    <property type="nucleotide sequence ID" value="NZ_MBTF01000012.1"/>
</dbReference>
<dbReference type="GO" id="GO:0017004">
    <property type="term" value="P:cytochrome complex assembly"/>
    <property type="evidence" value="ECO:0007669"/>
    <property type="project" value="UniProtKB-KW"/>
</dbReference>
<dbReference type="InterPro" id="IPR017937">
    <property type="entry name" value="Thioredoxin_CS"/>
</dbReference>
<organism evidence="6 7">
    <name type="scientific">Mucilaginibacter pedocola</name>
    <dbReference type="NCBI Taxonomy" id="1792845"/>
    <lineage>
        <taxon>Bacteria</taxon>
        <taxon>Pseudomonadati</taxon>
        <taxon>Bacteroidota</taxon>
        <taxon>Sphingobacteriia</taxon>
        <taxon>Sphingobacteriales</taxon>
        <taxon>Sphingobacteriaceae</taxon>
        <taxon>Mucilaginibacter</taxon>
    </lineage>
</organism>
<evidence type="ECO:0000256" key="3">
    <source>
        <dbReference type="ARBA" id="ARBA00023157"/>
    </source>
</evidence>
<dbReference type="PANTHER" id="PTHR42852:SF6">
    <property type="entry name" value="THIOL:DISULFIDE INTERCHANGE PROTEIN DSBE"/>
    <property type="match status" value="1"/>
</dbReference>
<evidence type="ECO:0000313" key="7">
    <source>
        <dbReference type="Proteomes" id="UP000189739"/>
    </source>
</evidence>
<proteinExistence type="predicted"/>
<reference evidence="6 7" key="1">
    <citation type="submission" date="2016-07" db="EMBL/GenBank/DDBJ databases">
        <title>Genomic analysis of zinc-resistant bacterium Mucilaginibacter pedocola TBZ30.</title>
        <authorList>
            <person name="Huang J."/>
            <person name="Tang J."/>
        </authorList>
    </citation>
    <scope>NUCLEOTIDE SEQUENCE [LARGE SCALE GENOMIC DNA]</scope>
    <source>
        <strain evidence="6 7">TBZ30</strain>
    </source>
</reference>
<comment type="caution">
    <text evidence="6">The sequence shown here is derived from an EMBL/GenBank/DDBJ whole genome shotgun (WGS) entry which is preliminary data.</text>
</comment>
<keyword evidence="2" id="KW-0201">Cytochrome c-type biogenesis</keyword>
<dbReference type="EMBL" id="MBTF01000012">
    <property type="protein sequence ID" value="OOQ59441.1"/>
    <property type="molecule type" value="Genomic_DNA"/>
</dbReference>
<gene>
    <name evidence="6" type="ORF">BC343_04465</name>
</gene>
<dbReference type="Gene3D" id="3.40.30.10">
    <property type="entry name" value="Glutaredoxin"/>
    <property type="match status" value="1"/>
</dbReference>
<keyword evidence="7" id="KW-1185">Reference proteome</keyword>
<protein>
    <recommendedName>
        <fullName evidence="5">Thioredoxin domain-containing protein</fullName>
    </recommendedName>
</protein>
<evidence type="ECO:0000313" key="6">
    <source>
        <dbReference type="EMBL" id="OOQ59441.1"/>
    </source>
</evidence>
<comment type="subcellular location">
    <subcellularLocation>
        <location evidence="1">Cell envelope</location>
    </subcellularLocation>
</comment>
<dbReference type="PANTHER" id="PTHR42852">
    <property type="entry name" value="THIOL:DISULFIDE INTERCHANGE PROTEIN DSBE"/>
    <property type="match status" value="1"/>
</dbReference>
<feature type="domain" description="Thioredoxin" evidence="5">
    <location>
        <begin position="227"/>
        <end position="371"/>
    </location>
</feature>
<evidence type="ECO:0000256" key="1">
    <source>
        <dbReference type="ARBA" id="ARBA00004196"/>
    </source>
</evidence>
<dbReference type="Proteomes" id="UP000189739">
    <property type="component" value="Unassembled WGS sequence"/>
</dbReference>
<keyword evidence="4" id="KW-0676">Redox-active center</keyword>
<dbReference type="AlphaFoldDB" id="A0A1S9PEQ5"/>
<dbReference type="STRING" id="1792845.BC343_04465"/>
<dbReference type="Pfam" id="PF14289">
    <property type="entry name" value="DUF4369"/>
    <property type="match status" value="1"/>
</dbReference>
<dbReference type="GO" id="GO:0016209">
    <property type="term" value="F:antioxidant activity"/>
    <property type="evidence" value="ECO:0007669"/>
    <property type="project" value="InterPro"/>
</dbReference>
<dbReference type="PROSITE" id="PS00194">
    <property type="entry name" value="THIOREDOXIN_1"/>
    <property type="match status" value="1"/>
</dbReference>
<dbReference type="InterPro" id="IPR050553">
    <property type="entry name" value="Thioredoxin_ResA/DsbE_sf"/>
</dbReference>
<dbReference type="GO" id="GO:0030313">
    <property type="term" value="C:cell envelope"/>
    <property type="evidence" value="ECO:0007669"/>
    <property type="project" value="UniProtKB-SubCell"/>
</dbReference>
<keyword evidence="3" id="KW-1015">Disulfide bond</keyword>
<dbReference type="CDD" id="cd02966">
    <property type="entry name" value="TlpA_like_family"/>
    <property type="match status" value="1"/>
</dbReference>
<name>A0A1S9PEQ5_9SPHI</name>
<dbReference type="GO" id="GO:0016491">
    <property type="term" value="F:oxidoreductase activity"/>
    <property type="evidence" value="ECO:0007669"/>
    <property type="project" value="InterPro"/>
</dbReference>
<dbReference type="OrthoDB" id="1095575at2"/>
<dbReference type="InterPro" id="IPR013766">
    <property type="entry name" value="Thioredoxin_domain"/>
</dbReference>
<accession>A0A1S9PEQ5</accession>
<dbReference type="InterPro" id="IPR025380">
    <property type="entry name" value="DUF4369"/>
</dbReference>
<dbReference type="SUPFAM" id="SSF52833">
    <property type="entry name" value="Thioredoxin-like"/>
    <property type="match status" value="1"/>
</dbReference>
<sequence>MFKKVNIILPFLLIAPVIVFAQAYRISGKLTGFKNGSKVSLVNDETEATLNTTSLKQGAFVLAGNLNTGPMYLSVTVHEGEDDYTCEVFTGSGDISISADKKDFPYDVKITGPAEQLKFNAYQQALKPLRIKQDALMQAYLKAQNDKAAAHKAGVLFNKAGDEIRALEQKLIAQNNNTYFAANAYYEYAERLPVARVKQVYNGYPEAIKQSFYGKRILTFLTDGKPLQIGDKMYDFTAKDASGKKQKLSDYADKFILLDISSVYCGPCLESNDELRMLSKKYGKLLNVVTFSADKKAVWLKGIKDDKVTWASLNDGEGLNGRALLKYDGSALPSFFIISPEGKILDKWAGYERVKNGTGELETHLIKYIKKV</sequence>
<dbReference type="Pfam" id="PF00578">
    <property type="entry name" value="AhpC-TSA"/>
    <property type="match status" value="1"/>
</dbReference>
<dbReference type="InterPro" id="IPR036249">
    <property type="entry name" value="Thioredoxin-like_sf"/>
</dbReference>